<dbReference type="KEGG" id="care:LT85_2019"/>
<evidence type="ECO:0000313" key="4">
    <source>
        <dbReference type="Proteomes" id="UP000030302"/>
    </source>
</evidence>
<keyword evidence="1" id="KW-1133">Transmembrane helix</keyword>
<dbReference type="Pfam" id="PF05650">
    <property type="entry name" value="DUF802"/>
    <property type="match status" value="2"/>
</dbReference>
<dbReference type="EMBL" id="CP009962">
    <property type="protein sequence ID" value="AIY41177.1"/>
    <property type="molecule type" value="Genomic_DNA"/>
</dbReference>
<dbReference type="HOGENOM" id="CLU_016648_0_0_4"/>
<feature type="domain" description="DUF802" evidence="2">
    <location>
        <begin position="362"/>
        <end position="407"/>
    </location>
</feature>
<keyword evidence="1" id="KW-0472">Membrane</keyword>
<sequence length="759" mass="82238">MARIHVSLQNPARLRIEGERVGLPGPALTPYLVGLLVMLGMLGTFLGMVVTLNGAVFALEKTIDLQAIRSALAVPVRGLGLAFGTSVAGVAASAMLGLMSALSRRERMQAAQLLDTRISTVLRRFSLAHQRQETFKALQLQSQALPEVVDKLQAMMTQMEERNQQLNQRLISNQEGFHGEVKVVYTDLANAVDTSLRASLSQSAQAAGESIKPVFEAAMSGIAAEAKAMHERMADNVQVQLDGLTTRFGTTVTTVADTWKAALASHEQANAGISLNIGRSLEAFKETFEQRSGALIVTVGEAYTGLQIAQAGQDRQRQQAWTQSLETMAATLTRELQQTGSQTLAQQQEICSALTQTAQEINKTATTVSDTWTAALASHEQESAGIVADMGRSLKAFTDTFEQRSGAFVSAVGDAYTGLQTGQAEQDKQRQQAWTQSLEAVAATLTRELQQTSLQTLTQQREICSTLTQTTQEIIKQSQTNAANTLTETTRLITSAEELIRSRIASEAQWIEQHCERMDRLASMLRTELGALKDEEALRGNAAVERLGQLQTALTSHLTTLGTALEAPITRLIETASEAPRAAAEVIGQLRREISNSVVRDNELLEERSRIMATLNTLLNAINQTSLEQRSMIGSLVDSSAAALNAASSAISENVAAETTKLSDIAAHVTSSAVEVSSLSEAFGFAVHSFNEANEKLIGNLQRIEEAMDKSALRSNEQLAYYVSQAREIIDLSMMSQKEIFEALRQFPAKQTILAEGVL</sequence>
<feature type="transmembrane region" description="Helical" evidence="1">
    <location>
        <begin position="31"/>
        <end position="59"/>
    </location>
</feature>
<dbReference type="InterPro" id="IPR008520">
    <property type="entry name" value="DUF802"/>
</dbReference>
<dbReference type="AlphaFoldDB" id="A0A0A1FE96"/>
<protein>
    <submittedName>
        <fullName evidence="3">Methyl-accepting chemotaxis protein</fullName>
    </submittedName>
</protein>
<evidence type="ECO:0000256" key="1">
    <source>
        <dbReference type="SAM" id="Phobius"/>
    </source>
</evidence>
<feature type="transmembrane region" description="Helical" evidence="1">
    <location>
        <begin position="79"/>
        <end position="102"/>
    </location>
</feature>
<accession>A0A0A1FE96</accession>
<reference evidence="4" key="1">
    <citation type="journal article" date="2014" name="Soil Biol. Biochem.">
        <title>Structure and function of bacterial communities in ageing soils: Insights from the Mendocino ecological staircase.</title>
        <authorList>
            <person name="Uroz S."/>
            <person name="Tech J.J."/>
            <person name="Sawaya N.A."/>
            <person name="Frey-Klett P."/>
            <person name="Leveau J.H.J."/>
        </authorList>
    </citation>
    <scope>NUCLEOTIDE SEQUENCE [LARGE SCALE GENOMIC DNA]</scope>
    <source>
        <strain evidence="4">Cal35</strain>
    </source>
</reference>
<evidence type="ECO:0000313" key="3">
    <source>
        <dbReference type="EMBL" id="AIY41177.1"/>
    </source>
</evidence>
<keyword evidence="4" id="KW-1185">Reference proteome</keyword>
<feature type="domain" description="DUF802" evidence="2">
    <location>
        <begin position="244"/>
        <end position="296"/>
    </location>
</feature>
<proteinExistence type="predicted"/>
<organism evidence="3 4">
    <name type="scientific">Collimonas arenae</name>
    <dbReference type="NCBI Taxonomy" id="279058"/>
    <lineage>
        <taxon>Bacteria</taxon>
        <taxon>Pseudomonadati</taxon>
        <taxon>Pseudomonadota</taxon>
        <taxon>Betaproteobacteria</taxon>
        <taxon>Burkholderiales</taxon>
        <taxon>Oxalobacteraceae</taxon>
        <taxon>Collimonas</taxon>
    </lineage>
</organism>
<keyword evidence="1" id="KW-0812">Transmembrane</keyword>
<dbReference type="Proteomes" id="UP000030302">
    <property type="component" value="Chromosome"/>
</dbReference>
<name>A0A0A1FE96_9BURK</name>
<gene>
    <name evidence="3" type="ORF">LT85_2019</name>
</gene>
<dbReference type="STRING" id="279058.LT85_2019"/>
<evidence type="ECO:0000259" key="2">
    <source>
        <dbReference type="Pfam" id="PF05650"/>
    </source>
</evidence>